<evidence type="ECO:0000256" key="10">
    <source>
        <dbReference type="ARBA" id="ARBA00035686"/>
    </source>
</evidence>
<evidence type="ECO:0000256" key="7">
    <source>
        <dbReference type="ARBA" id="ARBA00022989"/>
    </source>
</evidence>
<reference evidence="14" key="1">
    <citation type="submission" date="2021-11" db="EMBL/GenBank/DDBJ databases">
        <title>Cultivation dependent microbiological survey of springs from the worlds oldest radium mine currently devoted to the extraction of radon-saturated water.</title>
        <authorList>
            <person name="Kapinusova G."/>
            <person name="Smrhova T."/>
            <person name="Strejcek M."/>
            <person name="Suman J."/>
            <person name="Jani K."/>
            <person name="Pajer P."/>
            <person name="Uhlik O."/>
        </authorList>
    </citation>
    <scope>NUCLEOTIDE SEQUENCE [LARGE SCALE GENOMIC DNA]</scope>
    <source>
        <strain evidence="14">J379</strain>
    </source>
</reference>
<protein>
    <recommendedName>
        <fullName evidence="10">Xylose transport system permease protein XylH</fullName>
    </recommendedName>
</protein>
<dbReference type="PANTHER" id="PTHR32196:SF32">
    <property type="entry name" value="XYLOSE TRANSPORT SYSTEM PERMEASE PROTEIN XYLH"/>
    <property type="match status" value="1"/>
</dbReference>
<feature type="transmembrane region" description="Helical" evidence="12">
    <location>
        <begin position="192"/>
        <end position="213"/>
    </location>
</feature>
<feature type="compositionally biased region" description="Basic and acidic residues" evidence="11">
    <location>
        <begin position="16"/>
        <end position="26"/>
    </location>
</feature>
<organism evidence="13 14">
    <name type="scientific">Svornostia abyssi</name>
    <dbReference type="NCBI Taxonomy" id="2898438"/>
    <lineage>
        <taxon>Bacteria</taxon>
        <taxon>Bacillati</taxon>
        <taxon>Actinomycetota</taxon>
        <taxon>Thermoleophilia</taxon>
        <taxon>Solirubrobacterales</taxon>
        <taxon>Baekduiaceae</taxon>
        <taxon>Svornostia</taxon>
    </lineage>
</organism>
<dbReference type="RefSeq" id="WP_353864121.1">
    <property type="nucleotide sequence ID" value="NZ_CP088295.1"/>
</dbReference>
<keyword evidence="2" id="KW-0813">Transport</keyword>
<keyword evidence="6 12" id="KW-0812">Transmembrane</keyword>
<proteinExistence type="predicted"/>
<dbReference type="Proteomes" id="UP001058860">
    <property type="component" value="Chromosome"/>
</dbReference>
<evidence type="ECO:0000256" key="5">
    <source>
        <dbReference type="ARBA" id="ARBA00022597"/>
    </source>
</evidence>
<feature type="transmembrane region" description="Helical" evidence="12">
    <location>
        <begin position="385"/>
        <end position="402"/>
    </location>
</feature>
<name>A0ABY5PG40_9ACTN</name>
<keyword evidence="8 12" id="KW-0472">Membrane</keyword>
<keyword evidence="7 12" id="KW-1133">Transmembrane helix</keyword>
<feature type="transmembrane region" description="Helical" evidence="12">
    <location>
        <begin position="145"/>
        <end position="163"/>
    </location>
</feature>
<accession>A0ABY5PG40</accession>
<evidence type="ECO:0000256" key="9">
    <source>
        <dbReference type="ARBA" id="ARBA00035611"/>
    </source>
</evidence>
<feature type="transmembrane region" description="Helical" evidence="12">
    <location>
        <begin position="71"/>
        <end position="91"/>
    </location>
</feature>
<dbReference type="InterPro" id="IPR001851">
    <property type="entry name" value="ABC_transp_permease"/>
</dbReference>
<feature type="transmembrane region" description="Helical" evidence="12">
    <location>
        <begin position="359"/>
        <end position="379"/>
    </location>
</feature>
<feature type="region of interest" description="Disordered" evidence="11">
    <location>
        <begin position="1"/>
        <end position="26"/>
    </location>
</feature>
<evidence type="ECO:0000313" key="14">
    <source>
        <dbReference type="Proteomes" id="UP001058860"/>
    </source>
</evidence>
<feature type="transmembrane region" description="Helical" evidence="12">
    <location>
        <begin position="225"/>
        <end position="247"/>
    </location>
</feature>
<evidence type="ECO:0000256" key="4">
    <source>
        <dbReference type="ARBA" id="ARBA00022519"/>
    </source>
</evidence>
<evidence type="ECO:0000256" key="3">
    <source>
        <dbReference type="ARBA" id="ARBA00022475"/>
    </source>
</evidence>
<feature type="transmembrane region" description="Helical" evidence="12">
    <location>
        <begin position="120"/>
        <end position="138"/>
    </location>
</feature>
<feature type="transmembrane region" description="Helical" evidence="12">
    <location>
        <begin position="253"/>
        <end position="271"/>
    </location>
</feature>
<keyword evidence="5" id="KW-0762">Sugar transport</keyword>
<keyword evidence="3" id="KW-1003">Cell membrane</keyword>
<feature type="transmembrane region" description="Helical" evidence="12">
    <location>
        <begin position="335"/>
        <end position="352"/>
    </location>
</feature>
<evidence type="ECO:0000256" key="6">
    <source>
        <dbReference type="ARBA" id="ARBA00022692"/>
    </source>
</evidence>
<evidence type="ECO:0000313" key="13">
    <source>
        <dbReference type="EMBL" id="UUY03619.1"/>
    </source>
</evidence>
<evidence type="ECO:0000256" key="2">
    <source>
        <dbReference type="ARBA" id="ARBA00022448"/>
    </source>
</evidence>
<feature type="transmembrane region" description="Helical" evidence="12">
    <location>
        <begin position="298"/>
        <end position="323"/>
    </location>
</feature>
<comment type="subcellular location">
    <subcellularLocation>
        <location evidence="1">Cell membrane</location>
        <topology evidence="1">Multi-pass membrane protein</topology>
    </subcellularLocation>
</comment>
<evidence type="ECO:0000256" key="12">
    <source>
        <dbReference type="SAM" id="Phobius"/>
    </source>
</evidence>
<evidence type="ECO:0000256" key="1">
    <source>
        <dbReference type="ARBA" id="ARBA00004651"/>
    </source>
</evidence>
<dbReference type="EMBL" id="CP088295">
    <property type="protein sequence ID" value="UUY03619.1"/>
    <property type="molecule type" value="Genomic_DNA"/>
</dbReference>
<dbReference type="PANTHER" id="PTHR32196">
    <property type="entry name" value="ABC TRANSPORTER PERMEASE PROTEIN YPHD-RELATED-RELATED"/>
    <property type="match status" value="1"/>
</dbReference>
<evidence type="ECO:0000256" key="11">
    <source>
        <dbReference type="SAM" id="MobiDB-lite"/>
    </source>
</evidence>
<keyword evidence="4" id="KW-0997">Cell inner membrane</keyword>
<comment type="function">
    <text evidence="9">Part of the binding-protein-dependent transport system for D-xylose. Probably responsible for the translocation of the substrate across the membrane.</text>
</comment>
<sequence length="412" mass="42082">MSTAPASPAPAFGPGDDTKEEHHRPSLADAGRKLLEGEMGSLRVIIVLAIIWTIFALANDRFLTAVNLSNLALQIAAVGTISVGVVLVLLLGEIDLSVGAVSGLAASVMAVLSVKNGWNPYLAIIAALGVGMAIGIFQGTMSTRLVIPSFVVTLAGLLMWQGAQLKVLGDTGTVNLSEPAITNIAGTFLAPWVGWLVAIAAIVGIVGSALLNLQRRRAAGLEAESMLGLIIRTGAATVAIIVAVVVLNSDRGVPLALTILVGIVVVMNFVLTKTRFGRHIYAVGGDAEAARRAGVRVAALRTTVFALASTFAALGGIIAASRLLAVNQSSGGSDLLLLSIAGPVVAGVSLFGGRGTVWAALLGALVIGSISNGMDLLALQSSVKFMVTGGVLLLAVSLDAVARQRRQARGRA</sequence>
<evidence type="ECO:0000256" key="8">
    <source>
        <dbReference type="ARBA" id="ARBA00023136"/>
    </source>
</evidence>
<keyword evidence="14" id="KW-1185">Reference proteome</keyword>
<dbReference type="CDD" id="cd06579">
    <property type="entry name" value="TM_PBP1_transp_AraH_like"/>
    <property type="match status" value="1"/>
</dbReference>
<dbReference type="Pfam" id="PF02653">
    <property type="entry name" value="BPD_transp_2"/>
    <property type="match status" value="1"/>
</dbReference>
<feature type="compositionally biased region" description="Low complexity" evidence="11">
    <location>
        <begin position="1"/>
        <end position="15"/>
    </location>
</feature>
<feature type="transmembrane region" description="Helical" evidence="12">
    <location>
        <begin position="42"/>
        <end position="59"/>
    </location>
</feature>
<gene>
    <name evidence="13" type="ORF">LRS13_23610</name>
</gene>